<proteinExistence type="predicted"/>
<dbReference type="EMBL" id="JACHEO010000007">
    <property type="protein sequence ID" value="MBB5347823.1"/>
    <property type="molecule type" value="Genomic_DNA"/>
</dbReference>
<comment type="caution">
    <text evidence="1">The sequence shown here is derived from an EMBL/GenBank/DDBJ whole genome shotgun (WGS) entry which is preliminary data.</text>
</comment>
<protein>
    <submittedName>
        <fullName evidence="1">Uncharacterized protein</fullName>
    </submittedName>
</protein>
<keyword evidence="2" id="KW-1185">Reference proteome</keyword>
<dbReference type="AlphaFoldDB" id="A0A840USU3"/>
<reference evidence="1 2" key="1">
    <citation type="submission" date="2020-08" db="EMBL/GenBank/DDBJ databases">
        <title>Genomic Encyclopedia of Type Strains, Phase IV (KMG-IV): sequencing the most valuable type-strain genomes for metagenomic binning, comparative biology and taxonomic classification.</title>
        <authorList>
            <person name="Goeker M."/>
        </authorList>
    </citation>
    <scope>NUCLEOTIDE SEQUENCE [LARGE SCALE GENOMIC DNA]</scope>
    <source>
        <strain evidence="1 2">DSM 28570</strain>
    </source>
</reference>
<evidence type="ECO:0000313" key="1">
    <source>
        <dbReference type="EMBL" id="MBB5347823.1"/>
    </source>
</evidence>
<organism evidence="1 2">
    <name type="scientific">Desulfoprunum benzoelyticum</name>
    <dbReference type="NCBI Taxonomy" id="1506996"/>
    <lineage>
        <taxon>Bacteria</taxon>
        <taxon>Pseudomonadati</taxon>
        <taxon>Thermodesulfobacteriota</taxon>
        <taxon>Desulfobulbia</taxon>
        <taxon>Desulfobulbales</taxon>
        <taxon>Desulfobulbaceae</taxon>
        <taxon>Desulfoprunum</taxon>
    </lineage>
</organism>
<dbReference type="Proteomes" id="UP000539642">
    <property type="component" value="Unassembled WGS sequence"/>
</dbReference>
<evidence type="ECO:0000313" key="2">
    <source>
        <dbReference type="Proteomes" id="UP000539642"/>
    </source>
</evidence>
<accession>A0A840USU3</accession>
<sequence length="64" mass="7330">MIAVKAGKESGGDCLVQAEIERYADRLGIDDIYNINNIPKNRILCFLRTEAYHESMEESMHSNR</sequence>
<gene>
    <name evidence="1" type="ORF">HNQ81_001552</name>
</gene>
<name>A0A840USU3_9BACT</name>